<keyword evidence="2" id="KW-1185">Reference proteome</keyword>
<evidence type="ECO:0000313" key="2">
    <source>
        <dbReference type="Proteomes" id="UP000824120"/>
    </source>
</evidence>
<protein>
    <submittedName>
        <fullName evidence="1">Uncharacterized protein</fullName>
    </submittedName>
</protein>
<sequence>MNAYDGNLTCTKHDAFFTFIQPVFDLLSNLLRQSGIMKHLSDKLLNEPWEFEANESSVAINESFIATFASNVAIFDSYVATNGSYVATYASNVATFDSYVATHGSSIKTYASNIATFDSYIVTHGSSVATYASNVSIFDLYVVFGSSVATYASYGQMLLHKGDMLQHLRHL</sequence>
<dbReference type="Proteomes" id="UP000824120">
    <property type="component" value="Chromosome 6"/>
</dbReference>
<dbReference type="OrthoDB" id="1306045at2759"/>
<reference evidence="1 2" key="1">
    <citation type="submission" date="2020-09" db="EMBL/GenBank/DDBJ databases">
        <title>De no assembly of potato wild relative species, Solanum commersonii.</title>
        <authorList>
            <person name="Cho K."/>
        </authorList>
    </citation>
    <scope>NUCLEOTIDE SEQUENCE [LARGE SCALE GENOMIC DNA]</scope>
    <source>
        <strain evidence="1">LZ3.2</strain>
        <tissue evidence="1">Leaf</tissue>
    </source>
</reference>
<name>A0A9J5YIS2_SOLCO</name>
<gene>
    <name evidence="1" type="ORF">H5410_031587</name>
</gene>
<dbReference type="EMBL" id="JACXVP010000006">
    <property type="protein sequence ID" value="KAG5600217.1"/>
    <property type="molecule type" value="Genomic_DNA"/>
</dbReference>
<proteinExistence type="predicted"/>
<dbReference type="AlphaFoldDB" id="A0A9J5YIS2"/>
<organism evidence="1 2">
    <name type="scientific">Solanum commersonii</name>
    <name type="common">Commerson's wild potato</name>
    <name type="synonym">Commerson's nightshade</name>
    <dbReference type="NCBI Taxonomy" id="4109"/>
    <lineage>
        <taxon>Eukaryota</taxon>
        <taxon>Viridiplantae</taxon>
        <taxon>Streptophyta</taxon>
        <taxon>Embryophyta</taxon>
        <taxon>Tracheophyta</taxon>
        <taxon>Spermatophyta</taxon>
        <taxon>Magnoliopsida</taxon>
        <taxon>eudicotyledons</taxon>
        <taxon>Gunneridae</taxon>
        <taxon>Pentapetalae</taxon>
        <taxon>asterids</taxon>
        <taxon>lamiids</taxon>
        <taxon>Solanales</taxon>
        <taxon>Solanaceae</taxon>
        <taxon>Solanoideae</taxon>
        <taxon>Solaneae</taxon>
        <taxon>Solanum</taxon>
    </lineage>
</organism>
<comment type="caution">
    <text evidence="1">The sequence shown here is derived from an EMBL/GenBank/DDBJ whole genome shotgun (WGS) entry which is preliminary data.</text>
</comment>
<accession>A0A9J5YIS2</accession>
<evidence type="ECO:0000313" key="1">
    <source>
        <dbReference type="EMBL" id="KAG5600217.1"/>
    </source>
</evidence>